<dbReference type="OrthoDB" id="9769337at2"/>
<dbReference type="AlphaFoldDB" id="A0A2Z3L9P6"/>
<dbReference type="InterPro" id="IPR001017">
    <property type="entry name" value="DH_E1"/>
</dbReference>
<dbReference type="InterPro" id="IPR029061">
    <property type="entry name" value="THDP-binding"/>
</dbReference>
<keyword evidence="4 7" id="KW-0560">Oxidoreductase</keyword>
<evidence type="ECO:0000259" key="6">
    <source>
        <dbReference type="SMART" id="SM00861"/>
    </source>
</evidence>
<dbReference type="EMBL" id="CP029619">
    <property type="protein sequence ID" value="AWN82243.1"/>
    <property type="molecule type" value="Genomic_DNA"/>
</dbReference>
<keyword evidence="8" id="KW-1185">Reference proteome</keyword>
<name>A0A2Z3L9P6_9BACT</name>
<accession>A0A2Z3L9P6</accession>
<dbReference type="Pfam" id="PF00676">
    <property type="entry name" value="E1_dh"/>
    <property type="match status" value="1"/>
</dbReference>
<proteinExistence type="predicted"/>
<dbReference type="PANTHER" id="PTHR42980">
    <property type="entry name" value="2-OXOISOVALERATE DEHYDROGENASE SUBUNIT BETA-RELATED"/>
    <property type="match status" value="1"/>
</dbReference>
<organism evidence="7 8">
    <name type="scientific">Candidatus Cardinium hertigii</name>
    <dbReference type="NCBI Taxonomy" id="247481"/>
    <lineage>
        <taxon>Bacteria</taxon>
        <taxon>Pseudomonadati</taxon>
        <taxon>Bacteroidota</taxon>
        <taxon>Cytophagia</taxon>
        <taxon>Cytophagales</taxon>
        <taxon>Amoebophilaceae</taxon>
        <taxon>Candidatus Cardinium</taxon>
    </lineage>
</organism>
<dbReference type="InterPro" id="IPR009014">
    <property type="entry name" value="Transketo_C/PFOR_II"/>
</dbReference>
<evidence type="ECO:0000256" key="4">
    <source>
        <dbReference type="ARBA" id="ARBA00023002"/>
    </source>
</evidence>
<evidence type="ECO:0000256" key="2">
    <source>
        <dbReference type="ARBA" id="ARBA00003906"/>
    </source>
</evidence>
<protein>
    <recommendedName>
        <fullName evidence="3">3-methyl-2-oxobutanoate dehydrogenase (2-methylpropanoyl-transferring)</fullName>
        <ecNumber evidence="3">1.2.4.4</ecNumber>
    </recommendedName>
</protein>
<dbReference type="Gene3D" id="3.40.50.970">
    <property type="match status" value="2"/>
</dbReference>
<reference evidence="7 8" key="1">
    <citation type="submission" date="2018-05" db="EMBL/GenBank/DDBJ databases">
        <title>Candidatus Cardinium hertigii Genome Assembly.</title>
        <authorList>
            <person name="Showmaker K.C."/>
            <person name="Walden K.O."/>
            <person name="Fields C.J."/>
            <person name="Lambert K.N."/>
            <person name="Hudson M.E."/>
        </authorList>
    </citation>
    <scope>NUCLEOTIDE SEQUENCE [LARGE SCALE GENOMIC DNA]</scope>
    <source>
        <strain evidence="8">cHgTN10</strain>
    </source>
</reference>
<sequence length="802" mass="89259">MNLVLASLGLTSTKVINDYRIACESRAASLLARKEVFAGKAKFGIFGDGKEVAQLAMATYFQPGDWRAGYYRDQTFMFAIGALTLQQYFAQLYAHASITADPASGGRMMNSHFATRFIDEQGNWLPQLTSKNVSADLSCTAAQMPRLLGLAYASKLYRSPAFRKVQSHFSYEGNEVAFGTIGDASTSEGMFFEAINAGGVLQLPICIAVWDDGYGISVPQRYHTTKASISTVLAGFQKNSTQPGYEIFVAKGWDYLDLCRVYQQAVAICRKEHQPVLIHVKEMTQPQGHSTSGSHERYKSAARLNWERNYDCIVKMAEWIVEEAIATQAEIDAIQLEAEQKVRSAQQAAWHALLAAYEQEKQPLIALLQEIILPTTIEKCNPLPAIIQDLTTLSPVHYLDITRAAHKALYVLRDVPYINKKKLHAWWHKHKRDNTKRFNSNLYSSTSLAGLHVKSQPPIYTDHPSQVDGKEILNRCFHALFERDERVFAIGQDLGKIGDVNQGFIGIQERYGALRATDTGIRECTMIGQGIGAAMRGLRPIVEIQYLDYLPYALQILSDDLATLHYRTNGGQKAPMVIRTRGHRLEGMWHAGSYMASIIHALRGIYVLVPRNMTQAAGFYNTMMQADDPALIVECLNGYRLKEPMPCNLAEVTIPIGVPEILRAGSTITVVTYGAMCQIICAAATQLAALGIECEVIDVQTLLPFDRHHRIVQSLAKTHRIVFADEDVPGGTTAYMLQQVLEEQGGYNLLAMPPLTISSKPHRPAYGDDGNYFSKPNVEEVVSKIYGMMHQMDPFAYPSILP</sequence>
<dbReference type="CDD" id="cd02000">
    <property type="entry name" value="TPP_E1_PDC_ADC_BCADC"/>
    <property type="match status" value="1"/>
</dbReference>
<dbReference type="Gene3D" id="3.40.50.920">
    <property type="match status" value="1"/>
</dbReference>
<evidence type="ECO:0000313" key="7">
    <source>
        <dbReference type="EMBL" id="AWN82243.1"/>
    </source>
</evidence>
<comment type="function">
    <text evidence="2">E1 component of the 2-oxoglutarate dehydrogenase (OGDH) complex which catalyzes the decarboxylation of 2-oxoglutarate, the first step in the conversion of 2-oxoglutarate to succinyl-CoA and CO(2).</text>
</comment>
<feature type="domain" description="Transketolase-like pyrimidine-binding" evidence="6">
    <location>
        <begin position="467"/>
        <end position="641"/>
    </location>
</feature>
<dbReference type="Pfam" id="PF02779">
    <property type="entry name" value="Transket_pyr"/>
    <property type="match status" value="1"/>
</dbReference>
<dbReference type="EC" id="1.2.4.4" evidence="3"/>
<dbReference type="InterPro" id="IPR005475">
    <property type="entry name" value="Transketolase-like_Pyr-bd"/>
</dbReference>
<comment type="cofactor">
    <cofactor evidence="1">
        <name>thiamine diphosphate</name>
        <dbReference type="ChEBI" id="CHEBI:58937"/>
    </cofactor>
</comment>
<keyword evidence="5" id="KW-0786">Thiamine pyrophosphate</keyword>
<evidence type="ECO:0000256" key="3">
    <source>
        <dbReference type="ARBA" id="ARBA00012277"/>
    </source>
</evidence>
<dbReference type="GO" id="GO:0009083">
    <property type="term" value="P:branched-chain amino acid catabolic process"/>
    <property type="evidence" value="ECO:0007669"/>
    <property type="project" value="TreeGrafter"/>
</dbReference>
<dbReference type="KEGG" id="cher:DK880_00946"/>
<dbReference type="Proteomes" id="UP000245872">
    <property type="component" value="Chromosome"/>
</dbReference>
<dbReference type="PANTHER" id="PTHR42980:SF1">
    <property type="entry name" value="2-OXOISOVALERATE DEHYDROGENASE SUBUNIT BETA, MITOCHONDRIAL"/>
    <property type="match status" value="1"/>
</dbReference>
<evidence type="ECO:0000256" key="1">
    <source>
        <dbReference type="ARBA" id="ARBA00001964"/>
    </source>
</evidence>
<dbReference type="GO" id="GO:0007584">
    <property type="term" value="P:response to nutrient"/>
    <property type="evidence" value="ECO:0007669"/>
    <property type="project" value="TreeGrafter"/>
</dbReference>
<dbReference type="SMART" id="SM00861">
    <property type="entry name" value="Transket_pyr"/>
    <property type="match status" value="1"/>
</dbReference>
<evidence type="ECO:0000313" key="8">
    <source>
        <dbReference type="Proteomes" id="UP000245872"/>
    </source>
</evidence>
<dbReference type="Pfam" id="PF02780">
    <property type="entry name" value="Transketolase_C"/>
    <property type="match status" value="1"/>
</dbReference>
<dbReference type="RefSeq" id="WP_109997618.1">
    <property type="nucleotide sequence ID" value="NZ_CP029619.1"/>
</dbReference>
<gene>
    <name evidence="7" type="primary">bfmBAB_2</name>
    <name evidence="7" type="ORF">DK880_00946</name>
</gene>
<dbReference type="InterPro" id="IPR033248">
    <property type="entry name" value="Transketolase_C"/>
</dbReference>
<evidence type="ECO:0000256" key="5">
    <source>
        <dbReference type="ARBA" id="ARBA00023052"/>
    </source>
</evidence>
<dbReference type="SUPFAM" id="SSF52922">
    <property type="entry name" value="TK C-terminal domain-like"/>
    <property type="match status" value="1"/>
</dbReference>
<dbReference type="SUPFAM" id="SSF52518">
    <property type="entry name" value="Thiamin diphosphate-binding fold (THDP-binding)"/>
    <property type="match status" value="2"/>
</dbReference>
<dbReference type="GO" id="GO:0003863">
    <property type="term" value="F:branched-chain 2-oxo acid dehydrogenase activity"/>
    <property type="evidence" value="ECO:0007669"/>
    <property type="project" value="UniProtKB-EC"/>
</dbReference>